<gene>
    <name evidence="4" type="ORF">WJX73_004031</name>
</gene>
<evidence type="ECO:0000259" key="3">
    <source>
        <dbReference type="Pfam" id="PF06863"/>
    </source>
</evidence>
<dbReference type="SUPFAM" id="SSF160935">
    <property type="entry name" value="VPA0735-like"/>
    <property type="match status" value="1"/>
</dbReference>
<dbReference type="Pfam" id="PF06863">
    <property type="entry name" value="DUF1254"/>
    <property type="match status" value="1"/>
</dbReference>
<keyword evidence="5" id="KW-1185">Reference proteome</keyword>
<dbReference type="PANTHER" id="PTHR36509">
    <property type="entry name" value="BLL3101 PROTEIN"/>
    <property type="match status" value="1"/>
</dbReference>
<dbReference type="EMBL" id="JALJOQ010000176">
    <property type="protein sequence ID" value="KAK9791562.1"/>
    <property type="molecule type" value="Genomic_DNA"/>
</dbReference>
<dbReference type="Proteomes" id="UP001465755">
    <property type="component" value="Unassembled WGS sequence"/>
</dbReference>
<proteinExistence type="predicted"/>
<evidence type="ECO:0000313" key="4">
    <source>
        <dbReference type="EMBL" id="KAK9791562.1"/>
    </source>
</evidence>
<dbReference type="InterPro" id="IPR010621">
    <property type="entry name" value="DUF1214"/>
</dbReference>
<dbReference type="PANTHER" id="PTHR36509:SF3">
    <property type="entry name" value="SIGNAL PEPTIDE PROTEIN"/>
    <property type="match status" value="1"/>
</dbReference>
<organism evidence="4 5">
    <name type="scientific">Symbiochloris irregularis</name>
    <dbReference type="NCBI Taxonomy" id="706552"/>
    <lineage>
        <taxon>Eukaryota</taxon>
        <taxon>Viridiplantae</taxon>
        <taxon>Chlorophyta</taxon>
        <taxon>core chlorophytes</taxon>
        <taxon>Trebouxiophyceae</taxon>
        <taxon>Trebouxiales</taxon>
        <taxon>Trebouxiaceae</taxon>
        <taxon>Symbiochloris</taxon>
    </lineage>
</organism>
<dbReference type="InterPro" id="IPR037049">
    <property type="entry name" value="DUF1214_C_sf"/>
</dbReference>
<comment type="caution">
    <text evidence="4">The sequence shown here is derived from an EMBL/GenBank/DDBJ whole genome shotgun (WGS) entry which is preliminary data.</text>
</comment>
<evidence type="ECO:0000256" key="1">
    <source>
        <dbReference type="SAM" id="MobiDB-lite"/>
    </source>
</evidence>
<sequence length="530" mass="56813">MTAAQLAPSAAPGPSGFEQAARSANETGTLGYLCSSQGGIALAVSAAATNSGPSGLNLTVPANLASNEALQQISEIAWAYVATYPLPLVAKSLASVSANGTAINTFHASNDHLANYNDTGGVTPNHDTLYNQAFLDLSQGPQVISVPKFDTPSRYWIVPFLDAYLNYYGAVGSDFNSSSGNYLVVGPGEPEGATYGNFTKDRIFYSPTDINWVIGRVLVLNDSDLARAYTFSKQYAVAPFNPAVNVSRDPSSKAALISKAFGGSGYGSYKNPSGYLDGFSQHPAQWFNGSLQFLEIDPPANESEVLLETVSSLSALANSGEENESFQLGQQVAKQCILNGATSLITNSGWTFHNTSGDYTNFADGYTDYLLRAQDTRYIPAALPASQVIYFQTLEDSQGRALDASTGDNYTLTFQIPVPARAFWSLTIYNATNLLMFQNVIDRYNIADRTNNLYYTGANNDTLQVFISASEPATTNVYRNWLPAPKNAPFLLILRTYVPPRYATDGQYAPPSIVRVSASNSQSSAASAGK</sequence>
<feature type="domain" description="DUF1214" evidence="2">
    <location>
        <begin position="388"/>
        <end position="500"/>
    </location>
</feature>
<feature type="domain" description="DUF1254" evidence="3">
    <location>
        <begin position="104"/>
        <end position="239"/>
    </location>
</feature>
<protein>
    <recommendedName>
        <fullName evidence="6">DUF1254 domain-containing protein</fullName>
    </recommendedName>
</protein>
<evidence type="ECO:0008006" key="6">
    <source>
        <dbReference type="Google" id="ProtNLM"/>
    </source>
</evidence>
<evidence type="ECO:0000313" key="5">
    <source>
        <dbReference type="Proteomes" id="UP001465755"/>
    </source>
</evidence>
<dbReference type="Gene3D" id="2.60.40.1610">
    <property type="entry name" value="Domain of unknown function DUF1254"/>
    <property type="match status" value="1"/>
</dbReference>
<reference evidence="4 5" key="1">
    <citation type="journal article" date="2024" name="Nat. Commun.">
        <title>Phylogenomics reveals the evolutionary origins of lichenization in chlorophyte algae.</title>
        <authorList>
            <person name="Puginier C."/>
            <person name="Libourel C."/>
            <person name="Otte J."/>
            <person name="Skaloud P."/>
            <person name="Haon M."/>
            <person name="Grisel S."/>
            <person name="Petersen M."/>
            <person name="Berrin J.G."/>
            <person name="Delaux P.M."/>
            <person name="Dal Grande F."/>
            <person name="Keller J."/>
        </authorList>
    </citation>
    <scope>NUCLEOTIDE SEQUENCE [LARGE SCALE GENOMIC DNA]</scope>
    <source>
        <strain evidence="4 5">SAG 2036</strain>
    </source>
</reference>
<name>A0AAW1NR57_9CHLO</name>
<feature type="region of interest" description="Disordered" evidence="1">
    <location>
        <begin position="1"/>
        <end position="21"/>
    </location>
</feature>
<dbReference type="InterPro" id="IPR037050">
    <property type="entry name" value="DUF1254_sf"/>
</dbReference>
<accession>A0AAW1NR57</accession>
<dbReference type="InterPro" id="IPR010679">
    <property type="entry name" value="DUF1254"/>
</dbReference>
<dbReference type="Pfam" id="PF06742">
    <property type="entry name" value="DUF1214"/>
    <property type="match status" value="1"/>
</dbReference>
<dbReference type="Gene3D" id="2.60.120.600">
    <property type="entry name" value="Domain of unknown function DUF1214, C-terminal domain"/>
    <property type="match status" value="1"/>
</dbReference>
<evidence type="ECO:0000259" key="2">
    <source>
        <dbReference type="Pfam" id="PF06742"/>
    </source>
</evidence>
<dbReference type="AlphaFoldDB" id="A0AAW1NR57"/>